<evidence type="ECO:0000256" key="1">
    <source>
        <dbReference type="ARBA" id="ARBA00009865"/>
    </source>
</evidence>
<keyword evidence="2 6" id="KW-0378">Hydrolase</keyword>
<organism evidence="8 9">
    <name type="scientific">Mollisia scopiformis</name>
    <name type="common">Conifer needle endophyte fungus</name>
    <name type="synonym">Phialocephala scopiformis</name>
    <dbReference type="NCBI Taxonomy" id="149040"/>
    <lineage>
        <taxon>Eukaryota</taxon>
        <taxon>Fungi</taxon>
        <taxon>Dikarya</taxon>
        <taxon>Ascomycota</taxon>
        <taxon>Pezizomycotina</taxon>
        <taxon>Leotiomycetes</taxon>
        <taxon>Helotiales</taxon>
        <taxon>Mollisiaceae</taxon>
        <taxon>Mollisia</taxon>
    </lineage>
</organism>
<evidence type="ECO:0000256" key="2">
    <source>
        <dbReference type="ARBA" id="ARBA00022801"/>
    </source>
</evidence>
<accession>A0A194XIH9</accession>
<evidence type="ECO:0000313" key="8">
    <source>
        <dbReference type="EMBL" id="KUJ19968.1"/>
    </source>
</evidence>
<feature type="site" description="Important for catalytic activity, responsible for pKa modulation of the active site Glu and correct orientation of both the proton donor and substrate" evidence="5">
    <location>
        <position position="163"/>
    </location>
</feature>
<dbReference type="RefSeq" id="XP_018074323.1">
    <property type="nucleotide sequence ID" value="XM_018214570.1"/>
</dbReference>
<dbReference type="EMBL" id="KQ947410">
    <property type="protein sequence ID" value="KUJ19968.1"/>
    <property type="molecule type" value="Genomic_DNA"/>
</dbReference>
<dbReference type="GeneID" id="28824296"/>
<evidence type="ECO:0000256" key="3">
    <source>
        <dbReference type="ARBA" id="ARBA00023295"/>
    </source>
</evidence>
<dbReference type="CDD" id="cd08999">
    <property type="entry name" value="GH43_ABN-like"/>
    <property type="match status" value="1"/>
</dbReference>
<comment type="similarity">
    <text evidence="1 6">Belongs to the glycosyl hydrolase 43 family.</text>
</comment>
<dbReference type="SUPFAM" id="SSF75005">
    <property type="entry name" value="Arabinanase/levansucrase/invertase"/>
    <property type="match status" value="1"/>
</dbReference>
<dbReference type="InterPro" id="IPR023296">
    <property type="entry name" value="Glyco_hydro_beta-prop_sf"/>
</dbReference>
<evidence type="ECO:0000313" key="9">
    <source>
        <dbReference type="Proteomes" id="UP000070700"/>
    </source>
</evidence>
<evidence type="ECO:0000256" key="7">
    <source>
        <dbReference type="SAM" id="SignalP"/>
    </source>
</evidence>
<dbReference type="OrthoDB" id="3879658at2759"/>
<evidence type="ECO:0000256" key="5">
    <source>
        <dbReference type="PIRSR" id="PIRSR606710-2"/>
    </source>
</evidence>
<feature type="active site" description="Proton donor" evidence="4">
    <location>
        <position position="234"/>
    </location>
</feature>
<dbReference type="GO" id="GO:0004553">
    <property type="term" value="F:hydrolase activity, hydrolyzing O-glycosyl compounds"/>
    <property type="evidence" value="ECO:0007669"/>
    <property type="project" value="InterPro"/>
</dbReference>
<evidence type="ECO:0000256" key="6">
    <source>
        <dbReference type="RuleBase" id="RU361187"/>
    </source>
</evidence>
<dbReference type="PANTHER" id="PTHR42812">
    <property type="entry name" value="BETA-XYLOSIDASE"/>
    <property type="match status" value="1"/>
</dbReference>
<dbReference type="KEGG" id="psco:LY89DRAFT_682789"/>
<keyword evidence="3 6" id="KW-0326">Glycosidase</keyword>
<protein>
    <submittedName>
        <fullName evidence="8">Arabinanase/levansucrase/invertase</fullName>
    </submittedName>
</protein>
<feature type="signal peptide" evidence="7">
    <location>
        <begin position="1"/>
        <end position="26"/>
    </location>
</feature>
<dbReference type="Pfam" id="PF04616">
    <property type="entry name" value="Glyco_hydro_43"/>
    <property type="match status" value="1"/>
</dbReference>
<evidence type="ECO:0000256" key="4">
    <source>
        <dbReference type="PIRSR" id="PIRSR606710-1"/>
    </source>
</evidence>
<reference evidence="8 9" key="1">
    <citation type="submission" date="2015-10" db="EMBL/GenBank/DDBJ databases">
        <title>Full genome of DAOMC 229536 Phialocephala scopiformis, a fungal endophyte of spruce producing the potent anti-insectan compound rugulosin.</title>
        <authorList>
            <consortium name="DOE Joint Genome Institute"/>
            <person name="Walker A.K."/>
            <person name="Frasz S.L."/>
            <person name="Seifert K.A."/>
            <person name="Miller J.D."/>
            <person name="Mondo S.J."/>
            <person name="Labutti K."/>
            <person name="Lipzen A."/>
            <person name="Dockter R."/>
            <person name="Kennedy M."/>
            <person name="Grigoriev I.V."/>
            <person name="Spatafora J.W."/>
        </authorList>
    </citation>
    <scope>NUCLEOTIDE SEQUENCE [LARGE SCALE GENOMIC DNA]</scope>
    <source>
        <strain evidence="8 9">CBS 120377</strain>
    </source>
</reference>
<dbReference type="Proteomes" id="UP000070700">
    <property type="component" value="Unassembled WGS sequence"/>
</dbReference>
<dbReference type="PANTHER" id="PTHR42812:SF5">
    <property type="entry name" value="ENDO-ARABINASE"/>
    <property type="match status" value="1"/>
</dbReference>
<proteinExistence type="inferred from homology"/>
<dbReference type="GO" id="GO:0005975">
    <property type="term" value="P:carbohydrate metabolic process"/>
    <property type="evidence" value="ECO:0007669"/>
    <property type="project" value="InterPro"/>
</dbReference>
<feature type="active site" description="Proton acceptor" evidence="4">
    <location>
        <position position="49"/>
    </location>
</feature>
<dbReference type="AlphaFoldDB" id="A0A194XIH9"/>
<gene>
    <name evidence="8" type="ORF">LY89DRAFT_682789</name>
</gene>
<sequence>MAPSLFNRTMLPSFLSASLLFGAALSSPSERLQSRETNLDPAININFPDPAALLDTDGTWYAFATNGNGKNVQSASAPSISGPWTVLSNDLLPTVGAWSNGANVWAPDVRIIGSTYVLYYTATDAASTNQHCVGTATSDTILGPYTPQSDTIACNITAGGAIDPSGFTDTDGTHYVVYKVDGNSVGHGGSCGNTVAPIVPTPLMLQQLAADGITPVGSPIELLDRGDADGPLIEAPRLILVNGVYVLFFSSNCYSTTLYDISYATASSVKGPYTKSSAPLAVTGNPFNLTAPGGSTATADGKNMVFHANCEAGRCMYETTITVSGTTVSIP</sequence>
<dbReference type="InterPro" id="IPR051795">
    <property type="entry name" value="Glycosyl_Hydrlase_43"/>
</dbReference>
<dbReference type="InParanoid" id="A0A194XIH9"/>
<keyword evidence="9" id="KW-1185">Reference proteome</keyword>
<dbReference type="InterPro" id="IPR006710">
    <property type="entry name" value="Glyco_hydro_43"/>
</dbReference>
<dbReference type="Gene3D" id="2.115.10.20">
    <property type="entry name" value="Glycosyl hydrolase domain, family 43"/>
    <property type="match status" value="1"/>
</dbReference>
<keyword evidence="7" id="KW-0732">Signal</keyword>
<feature type="chain" id="PRO_5008268287" evidence="7">
    <location>
        <begin position="27"/>
        <end position="331"/>
    </location>
</feature>
<name>A0A194XIH9_MOLSC</name>